<evidence type="ECO:0000256" key="1">
    <source>
        <dbReference type="SAM" id="MobiDB-lite"/>
    </source>
</evidence>
<dbReference type="Pfam" id="PF13699">
    <property type="entry name" value="eCIS_core"/>
    <property type="match status" value="1"/>
</dbReference>
<feature type="region of interest" description="Disordered" evidence="1">
    <location>
        <begin position="1"/>
        <end position="21"/>
    </location>
</feature>
<protein>
    <submittedName>
        <fullName evidence="3">DUF4157 domain-containing protein</fullName>
    </submittedName>
</protein>
<evidence type="ECO:0000259" key="2">
    <source>
        <dbReference type="Pfam" id="PF13699"/>
    </source>
</evidence>
<feature type="compositionally biased region" description="Acidic residues" evidence="1">
    <location>
        <begin position="727"/>
        <end position="739"/>
    </location>
</feature>
<feature type="compositionally biased region" description="Gly residues" evidence="1">
    <location>
        <begin position="742"/>
        <end position="755"/>
    </location>
</feature>
<feature type="compositionally biased region" description="Low complexity" evidence="1">
    <location>
        <begin position="244"/>
        <end position="253"/>
    </location>
</feature>
<gene>
    <name evidence="3" type="ORF">ACFPYL_04210</name>
</gene>
<feature type="region of interest" description="Disordered" evidence="1">
    <location>
        <begin position="104"/>
        <end position="129"/>
    </location>
</feature>
<name>A0ABW1LG07_9ACTN</name>
<proteinExistence type="predicted"/>
<comment type="caution">
    <text evidence="3">The sequence shown here is derived from an EMBL/GenBank/DDBJ whole genome shotgun (WGS) entry which is preliminary data.</text>
</comment>
<dbReference type="InterPro" id="IPR025295">
    <property type="entry name" value="eCIS_core_dom"/>
</dbReference>
<feature type="domain" description="eCIS core" evidence="2">
    <location>
        <begin position="125"/>
        <end position="201"/>
    </location>
</feature>
<feature type="compositionally biased region" description="Basic and acidic residues" evidence="1">
    <location>
        <begin position="233"/>
        <end position="242"/>
    </location>
</feature>
<feature type="region of interest" description="Disordered" evidence="1">
    <location>
        <begin position="720"/>
        <end position="761"/>
    </location>
</feature>
<reference evidence="4" key="1">
    <citation type="journal article" date="2019" name="Int. J. Syst. Evol. Microbiol.">
        <title>The Global Catalogue of Microorganisms (GCM) 10K type strain sequencing project: providing services to taxonomists for standard genome sequencing and annotation.</title>
        <authorList>
            <consortium name="The Broad Institute Genomics Platform"/>
            <consortium name="The Broad Institute Genome Sequencing Center for Infectious Disease"/>
            <person name="Wu L."/>
            <person name="Ma J."/>
        </authorList>
    </citation>
    <scope>NUCLEOTIDE SEQUENCE [LARGE SCALE GENOMIC DNA]</scope>
    <source>
        <strain evidence="4">CCUG 54522</strain>
    </source>
</reference>
<feature type="region of interest" description="Disordered" evidence="1">
    <location>
        <begin position="214"/>
        <end position="258"/>
    </location>
</feature>
<sequence length="847" mass="90476">MGTELSRMPVQVEAEAEQVEQAEVPAPLPSWPTPVAQPAVPSVPSVSAMSVMSVGAADDPAEAAADRMADRALARLGTEPRPHDHGTPTPGLVQRSVVPGGGAEGGALDADTTARISGRTGGGRPLDEPVRRRMEDAFGQSFSSVRLHDDQGAADLSSSISAQAFTTGKDVFLGSGVDTATPGGERVLAHELAHVVQNGGGRAPIHRLFGFGKKKTEAPKPPQGGAPDLAQEVAREEPKPEAPKPVAKRAAVAKGEEGLNSDARKAFTAAKRYDETYALPEAQTAAWVPQKHQKEIVDISSWSKRAGGDEDKRNLKDLLRAYILKQYVNIVRQKIKEPQLTDAGELRAPDAEEKKSLESKYYPKTLQNRDKWKGLIDKGPYAPETQTWLRDAGFAAAITMTPEDKASEGGGPKLDVRSTFIGSEILGAPRRMHLFLVYTSSEGEQTYFRGGPSGGFTVCNIGSYAPGTVDWDPSAPSVTVATGDKAVKSVDKMYRVGDVINAMQVPYVGKTWEANKGGLGGLEALLTGENCNATVWTLLDKAGVDKKKPSGVHPGWGHKLGAILSPEKAPRLDVRENIGMGVPGKLAGDAAKIVQIYGDRGKAEKLLTMPDETDIAVVNRYGRVVQIRFGPENTLGYINQDDLYVEPAARQIWVDGLPGETVPITDKTGKTLGYAEGGRQVLILDPSWLPGDEGNYKIRYVDPIDGTINGFMRGMYLVPTDPQVAPVDDDDDDDDDDVVEGPGDGPGGGGPGGGAVVDDFDPAAKREPTHYFMTGANVFMFNMDGSPHPLKAAMAQDGGREVGATGVARRLPDGTIMVEFVVDGEQAWTTMAKWDEMFADEYPIKEG</sequence>
<dbReference type="EMBL" id="JBHSRJ010000002">
    <property type="protein sequence ID" value="MFC6042261.1"/>
    <property type="molecule type" value="Genomic_DNA"/>
</dbReference>
<organism evidence="3 4">
    <name type="scientific">Nocardioides hankookensis</name>
    <dbReference type="NCBI Taxonomy" id="443157"/>
    <lineage>
        <taxon>Bacteria</taxon>
        <taxon>Bacillati</taxon>
        <taxon>Actinomycetota</taxon>
        <taxon>Actinomycetes</taxon>
        <taxon>Propionibacteriales</taxon>
        <taxon>Nocardioidaceae</taxon>
        <taxon>Nocardioides</taxon>
    </lineage>
</organism>
<dbReference type="RefSeq" id="WP_379150658.1">
    <property type="nucleotide sequence ID" value="NZ_JBHSRJ010000002.1"/>
</dbReference>
<accession>A0ABW1LG07</accession>
<evidence type="ECO:0000313" key="4">
    <source>
        <dbReference type="Proteomes" id="UP001596135"/>
    </source>
</evidence>
<evidence type="ECO:0000313" key="3">
    <source>
        <dbReference type="EMBL" id="MFC6042261.1"/>
    </source>
</evidence>
<keyword evidence="4" id="KW-1185">Reference proteome</keyword>
<dbReference type="Proteomes" id="UP001596135">
    <property type="component" value="Unassembled WGS sequence"/>
</dbReference>